<proteinExistence type="predicted"/>
<reference evidence="1" key="2">
    <citation type="journal article" date="2014" name="ISME J.">
        <title>Microbial stratification in low pH oxic and suboxic macroscopic growths along an acid mine drainage.</title>
        <authorList>
            <person name="Mendez-Garcia C."/>
            <person name="Mesa V."/>
            <person name="Sprenger R.R."/>
            <person name="Richter M."/>
            <person name="Diez M.S."/>
            <person name="Solano J."/>
            <person name="Bargiela R."/>
            <person name="Golyshina O.V."/>
            <person name="Manteca A."/>
            <person name="Ramos J.L."/>
            <person name="Gallego J.R."/>
            <person name="Llorente I."/>
            <person name="Martins Dos Santos V.A."/>
            <person name="Jensen O.N."/>
            <person name="Pelaez A.I."/>
            <person name="Sanchez J."/>
            <person name="Ferrer M."/>
        </authorList>
    </citation>
    <scope>NUCLEOTIDE SEQUENCE</scope>
</reference>
<name>T0Z6T6_9ZZZZ</name>
<sequence length="109" mass="12461">MTDETDATDFTKRYCDVVDREIDAAHEYFLYISEMKLSMASLGLAVSSGIRLQSTREILDMLDALLQNITDPDSVLPDNQRKQLNHADEVWLDMKDKMSKGDLRASYLL</sequence>
<gene>
    <name evidence="1" type="ORF">B1A_15536</name>
</gene>
<dbReference type="SUPFAM" id="SSF89028">
    <property type="entry name" value="Cobalamin adenosyltransferase-like"/>
    <property type="match status" value="1"/>
</dbReference>
<dbReference type="AlphaFoldDB" id="T0Z6T6"/>
<dbReference type="EMBL" id="AUZX01011397">
    <property type="protein sequence ID" value="EQD43751.1"/>
    <property type="molecule type" value="Genomic_DNA"/>
</dbReference>
<feature type="non-terminal residue" evidence="1">
    <location>
        <position position="109"/>
    </location>
</feature>
<comment type="caution">
    <text evidence="1">The sequence shown here is derived from an EMBL/GenBank/DDBJ whole genome shotgun (WGS) entry which is preliminary data.</text>
</comment>
<protein>
    <submittedName>
        <fullName evidence="1">Protein containing DUF1940</fullName>
    </submittedName>
</protein>
<organism evidence="1">
    <name type="scientific">mine drainage metagenome</name>
    <dbReference type="NCBI Taxonomy" id="410659"/>
    <lineage>
        <taxon>unclassified sequences</taxon>
        <taxon>metagenomes</taxon>
        <taxon>ecological metagenomes</taxon>
    </lineage>
</organism>
<dbReference type="Gene3D" id="1.20.1200.10">
    <property type="entry name" value="Cobalamin adenosyltransferase-like"/>
    <property type="match status" value="1"/>
</dbReference>
<dbReference type="Pfam" id="PF09155">
    <property type="entry name" value="DUF1940"/>
    <property type="match status" value="1"/>
</dbReference>
<evidence type="ECO:0000313" key="1">
    <source>
        <dbReference type="EMBL" id="EQD43751.1"/>
    </source>
</evidence>
<dbReference type="InterPro" id="IPR036451">
    <property type="entry name" value="CblAdoTrfase-like_sf"/>
</dbReference>
<reference evidence="1" key="1">
    <citation type="submission" date="2013-08" db="EMBL/GenBank/DDBJ databases">
        <authorList>
            <person name="Mendez C."/>
            <person name="Richter M."/>
            <person name="Ferrer M."/>
            <person name="Sanchez J."/>
        </authorList>
    </citation>
    <scope>NUCLEOTIDE SEQUENCE</scope>
</reference>
<dbReference type="InterPro" id="IPR015238">
    <property type="entry name" value="DUF1940"/>
</dbReference>
<accession>T0Z6T6</accession>